<feature type="compositionally biased region" description="Basic and acidic residues" evidence="1">
    <location>
        <begin position="59"/>
        <end position="72"/>
    </location>
</feature>
<evidence type="ECO:0000313" key="2">
    <source>
        <dbReference type="EMBL" id="CAG5005661.1"/>
    </source>
</evidence>
<evidence type="ECO:0000256" key="1">
    <source>
        <dbReference type="SAM" id="MobiDB-lite"/>
    </source>
</evidence>
<accession>A0A8S3X690</accession>
<dbReference type="Proteomes" id="UP000691718">
    <property type="component" value="Unassembled WGS sequence"/>
</dbReference>
<name>A0A8S3X690_PARAO</name>
<dbReference type="AlphaFoldDB" id="A0A8S3X690"/>
<protein>
    <submittedName>
        <fullName evidence="2">(apollo) hypothetical protein</fullName>
    </submittedName>
</protein>
<keyword evidence="3" id="KW-1185">Reference proteome</keyword>
<evidence type="ECO:0000313" key="3">
    <source>
        <dbReference type="Proteomes" id="UP000691718"/>
    </source>
</evidence>
<reference evidence="2" key="1">
    <citation type="submission" date="2021-04" db="EMBL/GenBank/DDBJ databases">
        <authorList>
            <person name="Tunstrom K."/>
        </authorList>
    </citation>
    <scope>NUCLEOTIDE SEQUENCE</scope>
</reference>
<comment type="caution">
    <text evidence="2">The sequence shown here is derived from an EMBL/GenBank/DDBJ whole genome shotgun (WGS) entry which is preliminary data.</text>
</comment>
<organism evidence="2 3">
    <name type="scientific">Parnassius apollo</name>
    <name type="common">Apollo butterfly</name>
    <name type="synonym">Papilio apollo</name>
    <dbReference type="NCBI Taxonomy" id="110799"/>
    <lineage>
        <taxon>Eukaryota</taxon>
        <taxon>Metazoa</taxon>
        <taxon>Ecdysozoa</taxon>
        <taxon>Arthropoda</taxon>
        <taxon>Hexapoda</taxon>
        <taxon>Insecta</taxon>
        <taxon>Pterygota</taxon>
        <taxon>Neoptera</taxon>
        <taxon>Endopterygota</taxon>
        <taxon>Lepidoptera</taxon>
        <taxon>Glossata</taxon>
        <taxon>Ditrysia</taxon>
        <taxon>Papilionoidea</taxon>
        <taxon>Papilionidae</taxon>
        <taxon>Parnassiinae</taxon>
        <taxon>Parnassini</taxon>
        <taxon>Parnassius</taxon>
        <taxon>Parnassius</taxon>
    </lineage>
</organism>
<sequence length="84" mass="9265">MALSSRRARGQCEPSATLSVPGCLSAAQTQGRVRRPLSPSRVLLERLFKRSPSSSRATDSQETRFGMRKERNGPPPLPPIDFDL</sequence>
<dbReference type="OrthoDB" id="439917at2759"/>
<gene>
    <name evidence="2" type="ORF">PAPOLLO_LOCUS14608</name>
</gene>
<feature type="compositionally biased region" description="Pro residues" evidence="1">
    <location>
        <begin position="73"/>
        <end position="84"/>
    </location>
</feature>
<proteinExistence type="predicted"/>
<dbReference type="EMBL" id="CAJQZP010000978">
    <property type="protein sequence ID" value="CAG5005661.1"/>
    <property type="molecule type" value="Genomic_DNA"/>
</dbReference>
<feature type="region of interest" description="Disordered" evidence="1">
    <location>
        <begin position="45"/>
        <end position="84"/>
    </location>
</feature>